<dbReference type="Pfam" id="PF00535">
    <property type="entry name" value="Glycos_transf_2"/>
    <property type="match status" value="1"/>
</dbReference>
<sequence length="302" mass="35419">MSKKVNVLLSAYNGEKYIKAQIDSILNQSYPNVELYVRDDGSKDGTLAIVREYEEKGLLHLEAGENVGFVKSFEWLIANGGEADYYAFSDQDDVWFEDKIKMAVEKLEHARENVPVLYFSNYDFYDGDLNFMAHRDGRTPNISFVNSLVDCVSLGFNSVFNRKAKDMVTEQMPEKSTGHDWWMYMVCAGMGEVIYDERPTVKYRRHNNNVSDGGYSFIKFQIWRFKRFFLNHYFHHIHEQIKEYSELYNGKLTPENQKALALFTRDGFHPLIALRKVFYPKKLRQKVVDEIFVRLVFLIGRL</sequence>
<dbReference type="InterPro" id="IPR029044">
    <property type="entry name" value="Nucleotide-diphossugar_trans"/>
</dbReference>
<gene>
    <name evidence="2" type="ORF">OCV43_02045</name>
</gene>
<dbReference type="InterPro" id="IPR050834">
    <property type="entry name" value="Glycosyltransf_2"/>
</dbReference>
<protein>
    <submittedName>
        <fullName evidence="2">Glycosyltransferase family 2 protein</fullName>
    </submittedName>
</protein>
<dbReference type="CDD" id="cd04196">
    <property type="entry name" value="GT_2_like_d"/>
    <property type="match status" value="1"/>
</dbReference>
<name>A0ABT2SAI3_9FIRM</name>
<evidence type="ECO:0000259" key="1">
    <source>
        <dbReference type="Pfam" id="PF00535"/>
    </source>
</evidence>
<dbReference type="PANTHER" id="PTHR43685:SF2">
    <property type="entry name" value="GLYCOSYLTRANSFERASE 2-LIKE DOMAIN-CONTAINING PROTEIN"/>
    <property type="match status" value="1"/>
</dbReference>
<dbReference type="Proteomes" id="UP001209666">
    <property type="component" value="Unassembled WGS sequence"/>
</dbReference>
<dbReference type="EMBL" id="JAOQKI010000002">
    <property type="protein sequence ID" value="MCU6716057.1"/>
    <property type="molecule type" value="Genomic_DNA"/>
</dbReference>
<accession>A0ABT2SAI3</accession>
<organism evidence="2 3">
    <name type="scientific">Roseburia amylophila</name>
    <dbReference type="NCBI Taxonomy" id="2981794"/>
    <lineage>
        <taxon>Bacteria</taxon>
        <taxon>Bacillati</taxon>
        <taxon>Bacillota</taxon>
        <taxon>Clostridia</taxon>
        <taxon>Lachnospirales</taxon>
        <taxon>Lachnospiraceae</taxon>
        <taxon>Roseburia</taxon>
    </lineage>
</organism>
<evidence type="ECO:0000313" key="3">
    <source>
        <dbReference type="Proteomes" id="UP001209666"/>
    </source>
</evidence>
<keyword evidence="3" id="KW-1185">Reference proteome</keyword>
<dbReference type="RefSeq" id="WP_262623285.1">
    <property type="nucleotide sequence ID" value="NZ_JAOQKI010000002.1"/>
</dbReference>
<proteinExistence type="predicted"/>
<dbReference type="InterPro" id="IPR001173">
    <property type="entry name" value="Glyco_trans_2-like"/>
</dbReference>
<feature type="domain" description="Glycosyltransferase 2-like" evidence="1">
    <location>
        <begin position="7"/>
        <end position="130"/>
    </location>
</feature>
<dbReference type="PANTHER" id="PTHR43685">
    <property type="entry name" value="GLYCOSYLTRANSFERASE"/>
    <property type="match status" value="1"/>
</dbReference>
<reference evidence="2 3" key="1">
    <citation type="journal article" date="2021" name="ISME Commun">
        <title>Automated analysis of genomic sequences facilitates high-throughput and comprehensive description of bacteria.</title>
        <authorList>
            <person name="Hitch T.C.A."/>
        </authorList>
    </citation>
    <scope>NUCLEOTIDE SEQUENCE [LARGE SCALE GENOMIC DNA]</scope>
    <source>
        <strain evidence="2 3">Sanger_19</strain>
    </source>
</reference>
<comment type="caution">
    <text evidence="2">The sequence shown here is derived from an EMBL/GenBank/DDBJ whole genome shotgun (WGS) entry which is preliminary data.</text>
</comment>
<evidence type="ECO:0000313" key="2">
    <source>
        <dbReference type="EMBL" id="MCU6716057.1"/>
    </source>
</evidence>
<dbReference type="SUPFAM" id="SSF53448">
    <property type="entry name" value="Nucleotide-diphospho-sugar transferases"/>
    <property type="match status" value="1"/>
</dbReference>
<dbReference type="Gene3D" id="3.90.550.10">
    <property type="entry name" value="Spore Coat Polysaccharide Biosynthesis Protein SpsA, Chain A"/>
    <property type="match status" value="1"/>
</dbReference>